<feature type="transmembrane region" description="Helical" evidence="15">
    <location>
        <begin position="283"/>
        <end position="300"/>
    </location>
</feature>
<dbReference type="EMBL" id="LN614827">
    <property type="protein sequence ID" value="CEG57158.1"/>
    <property type="molecule type" value="Genomic_DNA"/>
</dbReference>
<dbReference type="PANTHER" id="PTHR48083:SF18">
    <property type="entry name" value="ACYL-COENZYME A DEHYDROGENASE"/>
    <property type="match status" value="1"/>
</dbReference>
<keyword evidence="15" id="KW-1133">Transmembrane helix</keyword>
<dbReference type="FunFam" id="1.20.140.10:FF:000009">
    <property type="entry name" value="Acyl-CoA dehydrogenase"/>
    <property type="match status" value="1"/>
</dbReference>
<feature type="compositionally biased region" description="Basic and acidic residues" evidence="14">
    <location>
        <begin position="807"/>
        <end position="821"/>
    </location>
</feature>
<dbReference type="InterPro" id="IPR009100">
    <property type="entry name" value="AcylCoA_DH/oxidase_NM_dom_sf"/>
</dbReference>
<dbReference type="GO" id="GO:0070991">
    <property type="term" value="F:medium-chain fatty acyl-CoA dehydrogenase activity"/>
    <property type="evidence" value="ECO:0007669"/>
    <property type="project" value="UniProtKB-EC"/>
</dbReference>
<dbReference type="FunFam" id="1.10.540.10:FF:000004">
    <property type="entry name" value="Acyl-CoA dehydrogenase"/>
    <property type="match status" value="1"/>
</dbReference>
<dbReference type="OrthoDB" id="9802447at2"/>
<keyword evidence="9" id="KW-0276">Fatty acid metabolism</keyword>
<keyword evidence="15" id="KW-0812">Transmembrane</keyword>
<feature type="domain" description="Acyl-CoA dehydrogenase/oxidase C-terminal" evidence="16">
    <location>
        <begin position="364"/>
        <end position="511"/>
    </location>
</feature>
<dbReference type="InterPro" id="IPR009075">
    <property type="entry name" value="AcylCo_DH/oxidase_C"/>
</dbReference>
<dbReference type="NCBIfam" id="NF009586">
    <property type="entry name" value="PRK13026.1"/>
    <property type="match status" value="1"/>
</dbReference>
<dbReference type="HOGENOM" id="CLU_012192_0_0_6"/>
<accession>A0A098G3V5</accession>
<evidence type="ECO:0000256" key="2">
    <source>
        <dbReference type="ARBA" id="ARBA00005005"/>
    </source>
</evidence>
<dbReference type="AlphaFoldDB" id="A0A098G3V5"/>
<dbReference type="GO" id="GO:0004466">
    <property type="term" value="F:long-chain fatty acyl-CoA dehydrogenase activity"/>
    <property type="evidence" value="ECO:0007669"/>
    <property type="project" value="UniProtKB-EC"/>
</dbReference>
<evidence type="ECO:0000256" key="7">
    <source>
        <dbReference type="ARBA" id="ARBA00022630"/>
    </source>
</evidence>
<dbReference type="Gene3D" id="1.20.140.10">
    <property type="entry name" value="Butyryl-CoA Dehydrogenase, subunit A, domain 3"/>
    <property type="match status" value="1"/>
</dbReference>
<dbReference type="NCBIfam" id="NF007000">
    <property type="entry name" value="PRK09463.1"/>
    <property type="match status" value="1"/>
</dbReference>
<proteinExistence type="inferred from homology"/>
<feature type="transmembrane region" description="Helical" evidence="15">
    <location>
        <begin position="44"/>
        <end position="64"/>
    </location>
</feature>
<dbReference type="InterPro" id="IPR015396">
    <property type="entry name" value="FadE_C"/>
</dbReference>
<dbReference type="CDD" id="cd00567">
    <property type="entry name" value="ACAD"/>
    <property type="match status" value="1"/>
</dbReference>
<keyword evidence="11" id="KW-0443">Lipid metabolism</keyword>
<keyword evidence="15" id="KW-0472">Membrane</keyword>
<keyword evidence="10 19" id="KW-0560">Oxidoreductase</keyword>
<dbReference type="SUPFAM" id="SSF56645">
    <property type="entry name" value="Acyl-CoA dehydrogenase NM domain-like"/>
    <property type="match status" value="1"/>
</dbReference>
<feature type="region of interest" description="Disordered" evidence="14">
    <location>
        <begin position="807"/>
        <end position="827"/>
    </location>
</feature>
<dbReference type="InterPro" id="IPR046373">
    <property type="entry name" value="Acyl-CoA_Oxase/DH_mid-dom_sf"/>
</dbReference>
<protein>
    <recommendedName>
        <fullName evidence="6">Acyl-coenzyme A dehydrogenase</fullName>
        <ecNumber evidence="4">1.3.8.7</ecNumber>
        <ecNumber evidence="5">1.3.8.8</ecNumber>
    </recommendedName>
</protein>
<dbReference type="GO" id="GO:0033539">
    <property type="term" value="P:fatty acid beta-oxidation using acyl-CoA dehydrogenase"/>
    <property type="evidence" value="ECO:0007669"/>
    <property type="project" value="InterPro"/>
</dbReference>
<comment type="cofactor">
    <cofactor evidence="1">
        <name>FAD</name>
        <dbReference type="ChEBI" id="CHEBI:57692"/>
    </cofactor>
</comment>
<keyword evidence="7" id="KW-0285">Flavoprotein</keyword>
<evidence type="ECO:0000256" key="9">
    <source>
        <dbReference type="ARBA" id="ARBA00022832"/>
    </source>
</evidence>
<dbReference type="InterPro" id="IPR050741">
    <property type="entry name" value="Acyl-CoA_dehydrogenase"/>
</dbReference>
<evidence type="ECO:0000256" key="5">
    <source>
        <dbReference type="ARBA" id="ARBA00012040"/>
    </source>
</evidence>
<comment type="catalytic activity">
    <reaction evidence="13">
        <text>a long-chain 2,3-saturated fatty acyl-CoA + oxidized [electron-transfer flavoprotein] + H(+) = a long-chain (2E)-enoyl-CoA + reduced [electron-transfer flavoprotein]</text>
        <dbReference type="Rhea" id="RHEA:17721"/>
        <dbReference type="Rhea" id="RHEA-COMP:10685"/>
        <dbReference type="Rhea" id="RHEA-COMP:10686"/>
        <dbReference type="ChEBI" id="CHEBI:15378"/>
        <dbReference type="ChEBI" id="CHEBI:57692"/>
        <dbReference type="ChEBI" id="CHEBI:58307"/>
        <dbReference type="ChEBI" id="CHEBI:83721"/>
        <dbReference type="ChEBI" id="CHEBI:83727"/>
        <dbReference type="EC" id="1.3.8.8"/>
    </reaction>
</comment>
<evidence type="ECO:0000256" key="15">
    <source>
        <dbReference type="SAM" id="Phobius"/>
    </source>
</evidence>
<organism evidence="19 20">
    <name type="scientific">Legionella fallonii LLAP-10</name>
    <dbReference type="NCBI Taxonomy" id="1212491"/>
    <lineage>
        <taxon>Bacteria</taxon>
        <taxon>Pseudomonadati</taxon>
        <taxon>Pseudomonadota</taxon>
        <taxon>Gammaproteobacteria</taxon>
        <taxon>Legionellales</taxon>
        <taxon>Legionellaceae</taxon>
        <taxon>Legionella</taxon>
    </lineage>
</organism>
<dbReference type="Pfam" id="PF09317">
    <property type="entry name" value="ACDH_C"/>
    <property type="match status" value="1"/>
</dbReference>
<evidence type="ECO:0000256" key="8">
    <source>
        <dbReference type="ARBA" id="ARBA00022827"/>
    </source>
</evidence>
<keyword evidence="20" id="KW-1185">Reference proteome</keyword>
<evidence type="ECO:0000256" key="1">
    <source>
        <dbReference type="ARBA" id="ARBA00001974"/>
    </source>
</evidence>
<dbReference type="InterPro" id="IPR036250">
    <property type="entry name" value="AcylCo_DH-like_C"/>
</dbReference>
<evidence type="ECO:0000256" key="11">
    <source>
        <dbReference type="ARBA" id="ARBA00023098"/>
    </source>
</evidence>
<evidence type="ECO:0000256" key="10">
    <source>
        <dbReference type="ARBA" id="ARBA00023002"/>
    </source>
</evidence>
<dbReference type="EC" id="1.3.8.8" evidence="5"/>
<evidence type="ECO:0000256" key="12">
    <source>
        <dbReference type="ARBA" id="ARBA00047882"/>
    </source>
</evidence>
<name>A0A098G3V5_9GAMM</name>
<evidence type="ECO:0000256" key="4">
    <source>
        <dbReference type="ARBA" id="ARBA00012033"/>
    </source>
</evidence>
<dbReference type="FunFam" id="2.40.110.10:FF:000010">
    <property type="entry name" value="Acyl-CoA dehydrogenase"/>
    <property type="match status" value="1"/>
</dbReference>
<evidence type="ECO:0000259" key="18">
    <source>
        <dbReference type="Pfam" id="PF09317"/>
    </source>
</evidence>
<feature type="domain" description="Acyl-CoA dehydrogenase C-terminal bacterial-type" evidence="18">
    <location>
        <begin position="518"/>
        <end position="796"/>
    </location>
</feature>
<evidence type="ECO:0000259" key="17">
    <source>
        <dbReference type="Pfam" id="PF02771"/>
    </source>
</evidence>
<dbReference type="InterPro" id="IPR013786">
    <property type="entry name" value="AcylCoA_DH/ox_N"/>
</dbReference>
<dbReference type="STRING" id="1212491.LFA_1758"/>
<dbReference type="Pfam" id="PF02771">
    <property type="entry name" value="Acyl-CoA_dh_N"/>
    <property type="match status" value="1"/>
</dbReference>
<evidence type="ECO:0000256" key="3">
    <source>
        <dbReference type="ARBA" id="ARBA00009347"/>
    </source>
</evidence>
<comment type="catalytic activity">
    <reaction evidence="12">
        <text>a medium-chain 2,3-saturated fatty acyl-CoA + oxidized [electron-transfer flavoprotein] + H(+) = a medium-chain (2E)-enoyl-CoA + reduced [electron-transfer flavoprotein]</text>
        <dbReference type="Rhea" id="RHEA:14477"/>
        <dbReference type="Rhea" id="RHEA-COMP:10685"/>
        <dbReference type="Rhea" id="RHEA-COMP:10686"/>
        <dbReference type="ChEBI" id="CHEBI:15378"/>
        <dbReference type="ChEBI" id="CHEBI:57692"/>
        <dbReference type="ChEBI" id="CHEBI:58307"/>
        <dbReference type="ChEBI" id="CHEBI:83723"/>
        <dbReference type="ChEBI" id="CHEBI:83726"/>
        <dbReference type="EC" id="1.3.8.7"/>
    </reaction>
</comment>
<evidence type="ECO:0000313" key="19">
    <source>
        <dbReference type="EMBL" id="CEG57158.1"/>
    </source>
</evidence>
<dbReference type="RefSeq" id="WP_045095708.1">
    <property type="nucleotide sequence ID" value="NZ_LN614827.1"/>
</dbReference>
<evidence type="ECO:0000259" key="16">
    <source>
        <dbReference type="Pfam" id="PF00441"/>
    </source>
</evidence>
<dbReference type="SUPFAM" id="SSF47203">
    <property type="entry name" value="Acyl-CoA dehydrogenase C-terminal domain-like"/>
    <property type="match status" value="1"/>
</dbReference>
<feature type="domain" description="Acyl-CoA dehydrogenase/oxidase N-terminal" evidence="17">
    <location>
        <begin position="143"/>
        <end position="236"/>
    </location>
</feature>
<evidence type="ECO:0000256" key="14">
    <source>
        <dbReference type="SAM" id="MobiDB-lite"/>
    </source>
</evidence>
<evidence type="ECO:0000256" key="13">
    <source>
        <dbReference type="ARBA" id="ARBA00049247"/>
    </source>
</evidence>
<dbReference type="Gene3D" id="2.40.110.10">
    <property type="entry name" value="Butyryl-CoA Dehydrogenase, subunit A, domain 2"/>
    <property type="match status" value="1"/>
</dbReference>
<dbReference type="InterPro" id="IPR037069">
    <property type="entry name" value="AcylCoA_DH/ox_N_sf"/>
</dbReference>
<comment type="pathway">
    <text evidence="2">Lipid metabolism; fatty acid beta-oxidation.</text>
</comment>
<gene>
    <name evidence="19" type="primary">fadE</name>
    <name evidence="19" type="ORF">LFA_1758</name>
</gene>
<dbReference type="KEGG" id="lfa:LFA_1758"/>
<reference evidence="20" key="1">
    <citation type="submission" date="2014-09" db="EMBL/GenBank/DDBJ databases">
        <authorList>
            <person name="Gomez-Valero L."/>
        </authorList>
    </citation>
    <scope>NUCLEOTIDE SEQUENCE [LARGE SCALE GENOMIC DNA]</scope>
    <source>
        <strain evidence="20">ATCC700992</strain>
    </source>
</reference>
<dbReference type="Proteomes" id="UP000032430">
    <property type="component" value="Chromosome I"/>
</dbReference>
<evidence type="ECO:0000313" key="20">
    <source>
        <dbReference type="Proteomes" id="UP000032430"/>
    </source>
</evidence>
<dbReference type="Gene3D" id="1.10.540.10">
    <property type="entry name" value="Acyl-CoA dehydrogenase/oxidase, N-terminal domain"/>
    <property type="match status" value="1"/>
</dbReference>
<sequence length="827" mass="91233">MLHAILILATVLAAGILLTRQASISVWAISFSLFTALVMRYGTPGFFTELLIWSVEFILILSAIKPLRRKLLSQYLFKTVSKAMPAMSSTEREALEAGTVSWEGDLFSGAPNFSLLRSAPVVHLTPEETAFIEGPVNQLCTMLDDWDITHNRTDLPPEVWQFIKDNRFLGMIIPKRYGGLEFSATAQMSILVRIYGRCITAATTISVPNSLGPGELLLKYGTEEQKNYYLPRLADGREIPCFALTGPNAGSDAASIPDEGIVCKQEFNGQQVLGIRLNWNKRYITLCPVATVIGLAFRMFDPDNLLGKGEDIGITCALIPATTPGVVKGRRHFPLNSGFLNGPTQGKDVFIPMDYLIGGVEKAGHGWRMLMECLSAGRAISLPSSANGGAQAVALASGAYARIRKQFNQSIGKFEGIEEPLARIAANTYIIDAALTMAAAAIDHGAKPSVAGAILKYHTTERARQIGCDGMDIHGGKGICLGPNNYIGRGYQGAPIGITVEGANILTRNLIIFGQGAIRCHPYVFKELESVRNNDLNEFDTVFFGHAGFIIANFTKSLIFAWTDALMTKAPVSSVKRYYQLVHKYSTNLAFLADFSMAILGGELKRREKLSARLGDMLSCLYLTSAVLKRFYEDGEPKEDLPLVQWSCQQLLHECETAMQGVIINFPARWARIALRLILKPFGNRRNKPNDKLGHKLARILIEPNDARTRLTRLVYKEALDNCPLGRLEEAFHKICAVEELEKKVMKAVKDHVLKSLTFLDQITEALHCGLLTEAEAKQLEDAELARQAIIKVDDFADEELRRPSMVGDHKVKAKKPAKDDVETEIV</sequence>
<comment type="similarity">
    <text evidence="3">Belongs to the acyl-CoA dehydrogenase family.</text>
</comment>
<dbReference type="UniPathway" id="UPA00659"/>
<dbReference type="EC" id="1.3.8.7" evidence="4"/>
<keyword evidence="8" id="KW-0274">FAD</keyword>
<dbReference type="PANTHER" id="PTHR48083">
    <property type="entry name" value="MEDIUM-CHAIN SPECIFIC ACYL-COA DEHYDROGENASE, MITOCHONDRIAL-RELATED"/>
    <property type="match status" value="1"/>
</dbReference>
<dbReference type="Pfam" id="PF00441">
    <property type="entry name" value="Acyl-CoA_dh_1"/>
    <property type="match status" value="1"/>
</dbReference>
<evidence type="ECO:0000256" key="6">
    <source>
        <dbReference type="ARBA" id="ARBA00020144"/>
    </source>
</evidence>
<dbReference type="GO" id="GO:0050660">
    <property type="term" value="F:flavin adenine dinucleotide binding"/>
    <property type="evidence" value="ECO:0007669"/>
    <property type="project" value="InterPro"/>
</dbReference>
<dbReference type="GO" id="GO:0005737">
    <property type="term" value="C:cytoplasm"/>
    <property type="evidence" value="ECO:0007669"/>
    <property type="project" value="TreeGrafter"/>
</dbReference>